<dbReference type="Proteomes" id="UP000463470">
    <property type="component" value="Unassembled WGS sequence"/>
</dbReference>
<dbReference type="InterPro" id="IPR058263">
    <property type="entry name" value="DUF7957"/>
</dbReference>
<name>A0A845L7Q3_9FIRM</name>
<gene>
    <name evidence="1" type="ORF">GTO91_14035</name>
</gene>
<reference evidence="1 2" key="1">
    <citation type="submission" date="2020-01" db="EMBL/GenBank/DDBJ databases">
        <title>Whole-genome sequence of Heliobacterium undosum DSM 13378.</title>
        <authorList>
            <person name="Kyndt J.A."/>
            <person name="Meyer T.E."/>
        </authorList>
    </citation>
    <scope>NUCLEOTIDE SEQUENCE [LARGE SCALE GENOMIC DNA]</scope>
    <source>
        <strain evidence="1 2">DSM 13378</strain>
    </source>
</reference>
<dbReference type="EMBL" id="WXEY01000020">
    <property type="protein sequence ID" value="MZP30834.1"/>
    <property type="molecule type" value="Genomic_DNA"/>
</dbReference>
<evidence type="ECO:0000313" key="1">
    <source>
        <dbReference type="EMBL" id="MZP30834.1"/>
    </source>
</evidence>
<proteinExistence type="predicted"/>
<dbReference type="Pfam" id="PF25857">
    <property type="entry name" value="DUF7957"/>
    <property type="match status" value="1"/>
</dbReference>
<evidence type="ECO:0000313" key="2">
    <source>
        <dbReference type="Proteomes" id="UP000463470"/>
    </source>
</evidence>
<organism evidence="1 2">
    <name type="scientific">Heliomicrobium undosum</name>
    <dbReference type="NCBI Taxonomy" id="121734"/>
    <lineage>
        <taxon>Bacteria</taxon>
        <taxon>Bacillati</taxon>
        <taxon>Bacillota</taxon>
        <taxon>Clostridia</taxon>
        <taxon>Eubacteriales</taxon>
        <taxon>Heliobacteriaceae</taxon>
        <taxon>Heliomicrobium</taxon>
    </lineage>
</organism>
<keyword evidence="2" id="KW-1185">Reference proteome</keyword>
<accession>A0A845L7Q3</accession>
<comment type="caution">
    <text evidence="1">The sequence shown here is derived from an EMBL/GenBank/DDBJ whole genome shotgun (WGS) entry which is preliminary data.</text>
</comment>
<dbReference type="RefSeq" id="WP_161259358.1">
    <property type="nucleotide sequence ID" value="NZ_WXEY01000020.1"/>
</dbReference>
<dbReference type="AlphaFoldDB" id="A0A845L7Q3"/>
<sequence length="116" mass="13045">MNDCQFAQTVLMIAGKKIDFGHNIFDVYPFANALVVHLLDRPTSAKGVNLREQPEDNVYVLNKNGDIHRRINEITGASDLYVSVAVAGDELIVTNLSGIQYHIDRHWQVVGHSWTK</sequence>
<protein>
    <submittedName>
        <fullName evidence="1">Uncharacterized protein</fullName>
    </submittedName>
</protein>